<keyword evidence="3" id="KW-1185">Reference proteome</keyword>
<gene>
    <name evidence="2" type="ORF">SAMN02949497_2590</name>
</gene>
<reference evidence="2 3" key="1">
    <citation type="submission" date="2016-12" db="EMBL/GenBank/DDBJ databases">
        <authorList>
            <person name="Song W.-J."/>
            <person name="Kurnit D.M."/>
        </authorList>
    </citation>
    <scope>NUCLEOTIDE SEQUENCE [LARGE SCALE GENOMIC DNA]</scope>
    <source>
        <strain evidence="2 3">175</strain>
    </source>
</reference>
<feature type="region of interest" description="Disordered" evidence="1">
    <location>
        <begin position="90"/>
        <end position="151"/>
    </location>
</feature>
<organism evidence="2 3">
    <name type="scientific">Methylomagnum ishizawai</name>
    <dbReference type="NCBI Taxonomy" id="1760988"/>
    <lineage>
        <taxon>Bacteria</taxon>
        <taxon>Pseudomonadati</taxon>
        <taxon>Pseudomonadota</taxon>
        <taxon>Gammaproteobacteria</taxon>
        <taxon>Methylococcales</taxon>
        <taxon>Methylococcaceae</taxon>
        <taxon>Methylomagnum</taxon>
    </lineage>
</organism>
<name>A0A1Y6CXY8_9GAMM</name>
<accession>A0A1Y6CXY8</accession>
<dbReference type="STRING" id="1760988.SAMN02949497_2590"/>
<evidence type="ECO:0000256" key="1">
    <source>
        <dbReference type="SAM" id="MobiDB-lite"/>
    </source>
</evidence>
<protein>
    <submittedName>
        <fullName evidence="2">Uncharacterized protein</fullName>
    </submittedName>
</protein>
<dbReference type="AlphaFoldDB" id="A0A1Y6CXY8"/>
<sequence length="151" mass="16285">MGGSASVVRENSGSRFFISFRLRPWETDGKPLPGGRVRQTVRPDPQAHQQLANDGHFPKGANGKYALVPTIKGYIRFLKTRHGEGNDWCFATPGESLARPRATTVRPTGKPDEDGNQRQGGGKPVHPVRSSPCNPSGPQACGPASASRLWS</sequence>
<dbReference type="EMBL" id="FXAM01000001">
    <property type="protein sequence ID" value="SMF95237.1"/>
    <property type="molecule type" value="Genomic_DNA"/>
</dbReference>
<evidence type="ECO:0000313" key="3">
    <source>
        <dbReference type="Proteomes" id="UP000192923"/>
    </source>
</evidence>
<evidence type="ECO:0000313" key="2">
    <source>
        <dbReference type="EMBL" id="SMF95237.1"/>
    </source>
</evidence>
<dbReference type="Proteomes" id="UP000192923">
    <property type="component" value="Unassembled WGS sequence"/>
</dbReference>
<proteinExistence type="predicted"/>